<keyword evidence="2" id="KW-1185">Reference proteome</keyword>
<evidence type="ECO:0008006" key="3">
    <source>
        <dbReference type="Google" id="ProtNLM"/>
    </source>
</evidence>
<evidence type="ECO:0000313" key="2">
    <source>
        <dbReference type="Proteomes" id="UP000053820"/>
    </source>
</evidence>
<reference evidence="1 2" key="1">
    <citation type="submission" date="2014-04" db="EMBL/GenBank/DDBJ databases">
        <title>Evolutionary Origins and Diversification of the Mycorrhizal Mutualists.</title>
        <authorList>
            <consortium name="DOE Joint Genome Institute"/>
            <consortium name="Mycorrhizal Genomics Consortium"/>
            <person name="Kohler A."/>
            <person name="Kuo A."/>
            <person name="Nagy L.G."/>
            <person name="Floudas D."/>
            <person name="Copeland A."/>
            <person name="Barry K.W."/>
            <person name="Cichocki N."/>
            <person name="Veneault-Fourrey C."/>
            <person name="LaButti K."/>
            <person name="Lindquist E.A."/>
            <person name="Lipzen A."/>
            <person name="Lundell T."/>
            <person name="Morin E."/>
            <person name="Murat C."/>
            <person name="Riley R."/>
            <person name="Ohm R."/>
            <person name="Sun H."/>
            <person name="Tunlid A."/>
            <person name="Henrissat B."/>
            <person name="Grigoriev I.V."/>
            <person name="Hibbett D.S."/>
            <person name="Martin F."/>
        </authorList>
    </citation>
    <scope>NUCLEOTIDE SEQUENCE [LARGE SCALE GENOMIC DNA]</scope>
    <source>
        <strain evidence="1 2">MD-312</strain>
    </source>
</reference>
<accession>A0A0C9WFE6</accession>
<dbReference type="EMBL" id="KN839845">
    <property type="protein sequence ID" value="KIJ64741.1"/>
    <property type="molecule type" value="Genomic_DNA"/>
</dbReference>
<dbReference type="HOGENOM" id="CLU_752389_0_0_1"/>
<dbReference type="SUPFAM" id="SSF52047">
    <property type="entry name" value="RNI-like"/>
    <property type="match status" value="1"/>
</dbReference>
<proteinExistence type="predicted"/>
<dbReference type="Proteomes" id="UP000053820">
    <property type="component" value="Unassembled WGS sequence"/>
</dbReference>
<sequence>MRPVPTEILQAIFLACVESDACPVHPWSDNPVLPDLRLLYPDMRRSPLLLTRVCSTWRTVAFTTPALWCTLKVTLCSWTPVIEPYVCRLQSWFMRSADLPLHIEVTPCNYHGFYHEHMDQYVFPVLAEQAHRWHSLVLSGGPETRGFLQNLPLPNLQMLSVTTSDSDRDHRGRRQISITPASLANASKLYSLAIDIVDPAFVTRAQLGGRLRRLSLTYCPSLANVLEVMSLLPELVFIYIGHPPPNDASVGRHLTHAKLQTLEISCSTPWPALLNWLTLPALRRLAMRGFAWTDMLPAVLQMLQRSVSKVEDIEIIDLVRLVRVADAQKVAEAFLPRTSRLRLCQYEWIAQGDESDRLKGSNSSGLRA</sequence>
<organism evidence="1 2">
    <name type="scientific">Hydnomerulius pinastri MD-312</name>
    <dbReference type="NCBI Taxonomy" id="994086"/>
    <lineage>
        <taxon>Eukaryota</taxon>
        <taxon>Fungi</taxon>
        <taxon>Dikarya</taxon>
        <taxon>Basidiomycota</taxon>
        <taxon>Agaricomycotina</taxon>
        <taxon>Agaricomycetes</taxon>
        <taxon>Agaricomycetidae</taxon>
        <taxon>Boletales</taxon>
        <taxon>Boletales incertae sedis</taxon>
        <taxon>Leucogyrophana</taxon>
    </lineage>
</organism>
<dbReference type="AlphaFoldDB" id="A0A0C9WFE6"/>
<evidence type="ECO:0000313" key="1">
    <source>
        <dbReference type="EMBL" id="KIJ64741.1"/>
    </source>
</evidence>
<gene>
    <name evidence="1" type="ORF">HYDPIDRAFT_111334</name>
</gene>
<protein>
    <recommendedName>
        <fullName evidence="3">F-box domain-containing protein</fullName>
    </recommendedName>
</protein>
<dbReference type="OrthoDB" id="3253362at2759"/>
<name>A0A0C9WFE6_9AGAM</name>